<protein>
    <submittedName>
        <fullName evidence="7">Putative transporter</fullName>
    </submittedName>
</protein>
<keyword evidence="2" id="KW-0813">Transport</keyword>
<evidence type="ECO:0000256" key="3">
    <source>
        <dbReference type="ARBA" id="ARBA00022692"/>
    </source>
</evidence>
<dbReference type="GO" id="GO:0022857">
    <property type="term" value="F:transmembrane transporter activity"/>
    <property type="evidence" value="ECO:0007669"/>
    <property type="project" value="TreeGrafter"/>
</dbReference>
<dbReference type="SUPFAM" id="SSF103473">
    <property type="entry name" value="MFS general substrate transporter"/>
    <property type="match status" value="1"/>
</dbReference>
<proteinExistence type="predicted"/>
<comment type="subcellular location">
    <subcellularLocation>
        <location evidence="1">Membrane</location>
        <topology evidence="1">Multi-pass membrane protein</topology>
    </subcellularLocation>
</comment>
<dbReference type="PANTHER" id="PTHR43791">
    <property type="entry name" value="PERMEASE-RELATED"/>
    <property type="match status" value="1"/>
</dbReference>
<dbReference type="GO" id="GO:0016020">
    <property type="term" value="C:membrane"/>
    <property type="evidence" value="ECO:0007669"/>
    <property type="project" value="UniProtKB-SubCell"/>
</dbReference>
<accession>A0A1R1Y2E3</accession>
<feature type="transmembrane region" description="Helical" evidence="6">
    <location>
        <begin position="6"/>
        <end position="27"/>
    </location>
</feature>
<dbReference type="EMBL" id="LSSM01002598">
    <property type="protein sequence ID" value="OMJ21088.1"/>
    <property type="molecule type" value="Genomic_DNA"/>
</dbReference>
<dbReference type="InterPro" id="IPR036259">
    <property type="entry name" value="MFS_trans_sf"/>
</dbReference>
<feature type="transmembrane region" description="Helical" evidence="6">
    <location>
        <begin position="67"/>
        <end position="88"/>
    </location>
</feature>
<comment type="caution">
    <text evidence="7">The sequence shown here is derived from an EMBL/GenBank/DDBJ whole genome shotgun (WGS) entry which is preliminary data.</text>
</comment>
<organism evidence="7 8">
    <name type="scientific">Smittium culicis</name>
    <dbReference type="NCBI Taxonomy" id="133412"/>
    <lineage>
        <taxon>Eukaryota</taxon>
        <taxon>Fungi</taxon>
        <taxon>Fungi incertae sedis</taxon>
        <taxon>Zoopagomycota</taxon>
        <taxon>Kickxellomycotina</taxon>
        <taxon>Harpellomycetes</taxon>
        <taxon>Harpellales</taxon>
        <taxon>Legeriomycetaceae</taxon>
        <taxon>Smittium</taxon>
    </lineage>
</organism>
<reference evidence="8" key="1">
    <citation type="submission" date="2017-01" db="EMBL/GenBank/DDBJ databases">
        <authorList>
            <person name="Wang Y."/>
            <person name="White M."/>
            <person name="Kvist S."/>
            <person name="Moncalvo J.-M."/>
        </authorList>
    </citation>
    <scope>NUCLEOTIDE SEQUENCE [LARGE SCALE GENOMIC DNA]</scope>
    <source>
        <strain evidence="8">ID-206-W2</strain>
    </source>
</reference>
<keyword evidence="5 6" id="KW-0472">Membrane</keyword>
<evidence type="ECO:0000256" key="6">
    <source>
        <dbReference type="SAM" id="Phobius"/>
    </source>
</evidence>
<feature type="transmembrane region" description="Helical" evidence="6">
    <location>
        <begin position="100"/>
        <end position="120"/>
    </location>
</feature>
<keyword evidence="4 6" id="KW-1133">Transmembrane helix</keyword>
<evidence type="ECO:0000313" key="7">
    <source>
        <dbReference type="EMBL" id="OMJ21088.1"/>
    </source>
</evidence>
<evidence type="ECO:0000256" key="4">
    <source>
        <dbReference type="ARBA" id="ARBA00022989"/>
    </source>
</evidence>
<sequence>MNRVTFLNLILFFVTINVIGYSVVAFAKGSVIRLVFLTISGLGGVPTLPVAITWVSSNQGGVYKGMIASAITISAASVGGIVVPRLFIAEYFPKYVIGHAFTICLLAISVILSILLEIYFKMENKRRDENPVDVSHMSEDEQRLLYDKHPGFRYKY</sequence>
<name>A0A1R1Y2E3_9FUNG</name>
<dbReference type="OrthoDB" id="2985014at2759"/>
<evidence type="ECO:0000256" key="5">
    <source>
        <dbReference type="ARBA" id="ARBA00023136"/>
    </source>
</evidence>
<gene>
    <name evidence="7" type="ORF">AYI69_g5972</name>
</gene>
<evidence type="ECO:0000313" key="8">
    <source>
        <dbReference type="Proteomes" id="UP000187429"/>
    </source>
</evidence>
<evidence type="ECO:0000256" key="2">
    <source>
        <dbReference type="ARBA" id="ARBA00022448"/>
    </source>
</evidence>
<feature type="transmembrane region" description="Helical" evidence="6">
    <location>
        <begin position="34"/>
        <end position="55"/>
    </location>
</feature>
<dbReference type="AlphaFoldDB" id="A0A1R1Y2E3"/>
<dbReference type="PANTHER" id="PTHR43791:SF36">
    <property type="entry name" value="TRANSPORTER, PUTATIVE (AFU_ORTHOLOGUE AFUA_6G08340)-RELATED"/>
    <property type="match status" value="1"/>
</dbReference>
<dbReference type="Proteomes" id="UP000187429">
    <property type="component" value="Unassembled WGS sequence"/>
</dbReference>
<keyword evidence="8" id="KW-1185">Reference proteome</keyword>
<keyword evidence="3 6" id="KW-0812">Transmembrane</keyword>
<evidence type="ECO:0000256" key="1">
    <source>
        <dbReference type="ARBA" id="ARBA00004141"/>
    </source>
</evidence>